<keyword evidence="3" id="KW-1185">Reference proteome</keyword>
<dbReference type="Gene3D" id="3.90.930.1">
    <property type="match status" value="1"/>
</dbReference>
<sequence length="144" mass="16129">MSSEDESIPSTPDEVDEQGRKQGLWTEPDPHGGVMVGTYVDDARHGQWCHYANDGRVRSEGGYAQGELDGEWIWYRANGRLMQRGGFRRGEKHGIWERWNAAGDPIDRGAYLDGRKNGEWQTFGPDGSVKRVTRHGSVPNGDAE</sequence>
<proteinExistence type="predicted"/>
<evidence type="ECO:0000256" key="1">
    <source>
        <dbReference type="SAM" id="MobiDB-lite"/>
    </source>
</evidence>
<accession>A0ABN2AI86</accession>
<evidence type="ECO:0000313" key="2">
    <source>
        <dbReference type="EMBL" id="GAA1519179.1"/>
    </source>
</evidence>
<dbReference type="Proteomes" id="UP001500842">
    <property type="component" value="Unassembled WGS sequence"/>
</dbReference>
<dbReference type="RefSeq" id="WP_141003253.1">
    <property type="nucleotide sequence ID" value="NZ_BAAAOR010000017.1"/>
</dbReference>
<evidence type="ECO:0008006" key="4">
    <source>
        <dbReference type="Google" id="ProtNLM"/>
    </source>
</evidence>
<dbReference type="Pfam" id="PF07661">
    <property type="entry name" value="MORN_2"/>
    <property type="match status" value="1"/>
</dbReference>
<reference evidence="2 3" key="1">
    <citation type="journal article" date="2019" name="Int. J. Syst. Evol. Microbiol.">
        <title>The Global Catalogue of Microorganisms (GCM) 10K type strain sequencing project: providing services to taxonomists for standard genome sequencing and annotation.</title>
        <authorList>
            <consortium name="The Broad Institute Genomics Platform"/>
            <consortium name="The Broad Institute Genome Sequencing Center for Infectious Disease"/>
            <person name="Wu L."/>
            <person name="Ma J."/>
        </authorList>
    </citation>
    <scope>NUCLEOTIDE SEQUENCE [LARGE SCALE GENOMIC DNA]</scope>
    <source>
        <strain evidence="2 3">JCM 14942</strain>
    </source>
</reference>
<organism evidence="2 3">
    <name type="scientific">Nocardioides humi</name>
    <dbReference type="NCBI Taxonomy" id="449461"/>
    <lineage>
        <taxon>Bacteria</taxon>
        <taxon>Bacillati</taxon>
        <taxon>Actinomycetota</taxon>
        <taxon>Actinomycetes</taxon>
        <taxon>Propionibacteriales</taxon>
        <taxon>Nocardioidaceae</taxon>
        <taxon>Nocardioides</taxon>
    </lineage>
</organism>
<dbReference type="InterPro" id="IPR011652">
    <property type="entry name" value="MORN_2"/>
</dbReference>
<protein>
    <recommendedName>
        <fullName evidence="4">MORN repeat variant</fullName>
    </recommendedName>
</protein>
<feature type="region of interest" description="Disordered" evidence="1">
    <location>
        <begin position="116"/>
        <end position="144"/>
    </location>
</feature>
<dbReference type="SUPFAM" id="SSF82185">
    <property type="entry name" value="Histone H3 K4-specific methyltransferase SET7/9 N-terminal domain"/>
    <property type="match status" value="1"/>
</dbReference>
<gene>
    <name evidence="2" type="ORF">GCM10009788_23960</name>
</gene>
<comment type="caution">
    <text evidence="2">The sequence shown here is derived from an EMBL/GenBank/DDBJ whole genome shotgun (WGS) entry which is preliminary data.</text>
</comment>
<feature type="region of interest" description="Disordered" evidence="1">
    <location>
        <begin position="1"/>
        <end position="37"/>
    </location>
</feature>
<evidence type="ECO:0000313" key="3">
    <source>
        <dbReference type="Proteomes" id="UP001500842"/>
    </source>
</evidence>
<dbReference type="EMBL" id="BAAAOR010000017">
    <property type="protein sequence ID" value="GAA1519179.1"/>
    <property type="molecule type" value="Genomic_DNA"/>
</dbReference>
<name>A0ABN2AI86_9ACTN</name>